<sequence>MSTPGSGWHLRLRARNVLLLFSCGDAAIVGRGWECDMNSSMSSSSSSSGGSGGVQSGVDSVLLRDARAALGAASNRRRRGVEGGVW</sequence>
<comment type="caution">
    <text evidence="2">The sequence shown here is derived from an EMBL/GenBank/DDBJ whole genome shotgun (WGS) entry which is preliminary data.</text>
</comment>
<dbReference type="Proteomes" id="UP001373714">
    <property type="component" value="Unassembled WGS sequence"/>
</dbReference>
<evidence type="ECO:0000313" key="2">
    <source>
        <dbReference type="EMBL" id="KAK6354348.1"/>
    </source>
</evidence>
<gene>
    <name evidence="2" type="ORF">TWF730_008755</name>
</gene>
<name>A0AAV9V3L1_9PEZI</name>
<keyword evidence="3" id="KW-1185">Reference proteome</keyword>
<dbReference type="EMBL" id="JAVHNS010000005">
    <property type="protein sequence ID" value="KAK6354348.1"/>
    <property type="molecule type" value="Genomic_DNA"/>
</dbReference>
<feature type="chain" id="PRO_5043866525" description="Secreted protein" evidence="1">
    <location>
        <begin position="27"/>
        <end position="86"/>
    </location>
</feature>
<keyword evidence="1" id="KW-0732">Signal</keyword>
<accession>A0AAV9V3L1</accession>
<evidence type="ECO:0000256" key="1">
    <source>
        <dbReference type="SAM" id="SignalP"/>
    </source>
</evidence>
<dbReference type="AlphaFoldDB" id="A0AAV9V3L1"/>
<protein>
    <recommendedName>
        <fullName evidence="4">Secreted protein</fullName>
    </recommendedName>
</protein>
<reference evidence="2 3" key="1">
    <citation type="submission" date="2019-10" db="EMBL/GenBank/DDBJ databases">
        <authorList>
            <person name="Palmer J.M."/>
        </authorList>
    </citation>
    <scope>NUCLEOTIDE SEQUENCE [LARGE SCALE GENOMIC DNA]</scope>
    <source>
        <strain evidence="2 3">TWF730</strain>
    </source>
</reference>
<feature type="signal peptide" evidence="1">
    <location>
        <begin position="1"/>
        <end position="26"/>
    </location>
</feature>
<evidence type="ECO:0000313" key="3">
    <source>
        <dbReference type="Proteomes" id="UP001373714"/>
    </source>
</evidence>
<evidence type="ECO:0008006" key="4">
    <source>
        <dbReference type="Google" id="ProtNLM"/>
    </source>
</evidence>
<organism evidence="2 3">
    <name type="scientific">Orbilia blumenaviensis</name>
    <dbReference type="NCBI Taxonomy" id="1796055"/>
    <lineage>
        <taxon>Eukaryota</taxon>
        <taxon>Fungi</taxon>
        <taxon>Dikarya</taxon>
        <taxon>Ascomycota</taxon>
        <taxon>Pezizomycotina</taxon>
        <taxon>Orbiliomycetes</taxon>
        <taxon>Orbiliales</taxon>
        <taxon>Orbiliaceae</taxon>
        <taxon>Orbilia</taxon>
    </lineage>
</organism>
<proteinExistence type="predicted"/>